<reference evidence="2 3" key="1">
    <citation type="submission" date="2015-02" db="EMBL/GenBank/DDBJ databases">
        <authorList>
            <person name="Chooi Y.-H."/>
        </authorList>
    </citation>
    <scope>NUCLEOTIDE SEQUENCE [LARGE SCALE GENOMIC DNA]</scope>
    <source>
        <strain evidence="2">E3</strain>
    </source>
</reference>
<organism evidence="2 3">
    <name type="scientific">Plasmodiophora brassicae</name>
    <name type="common">Clubroot disease agent</name>
    <dbReference type="NCBI Taxonomy" id="37360"/>
    <lineage>
        <taxon>Eukaryota</taxon>
        <taxon>Sar</taxon>
        <taxon>Rhizaria</taxon>
        <taxon>Endomyxa</taxon>
        <taxon>Phytomyxea</taxon>
        <taxon>Plasmodiophorida</taxon>
        <taxon>Plasmodiophoridae</taxon>
        <taxon>Plasmodiophora</taxon>
    </lineage>
</organism>
<protein>
    <recommendedName>
        <fullName evidence="4">RxLR effector protein</fullName>
    </recommendedName>
</protein>
<keyword evidence="1" id="KW-0732">Signal</keyword>
<keyword evidence="3" id="KW-1185">Reference proteome</keyword>
<evidence type="ECO:0000313" key="3">
    <source>
        <dbReference type="Proteomes" id="UP000039324"/>
    </source>
</evidence>
<feature type="signal peptide" evidence="1">
    <location>
        <begin position="1"/>
        <end position="22"/>
    </location>
</feature>
<evidence type="ECO:0000256" key="1">
    <source>
        <dbReference type="SAM" id="SignalP"/>
    </source>
</evidence>
<evidence type="ECO:0000313" key="2">
    <source>
        <dbReference type="EMBL" id="CEP03161.1"/>
    </source>
</evidence>
<sequence>MKVFAVIAVLVALIAMGYVAEAMIGSPAFRMPRRRANDAETYANGDVDDSDVDNYDDEFPDVPANWTDRLRARRNAITSLDADLDRFRRSRIRDAAPLP</sequence>
<dbReference type="AlphaFoldDB" id="A0A0G4J7D8"/>
<name>A0A0G4J7D8_PLABS</name>
<dbReference type="EMBL" id="CDSF01000144">
    <property type="protein sequence ID" value="CEP03161.1"/>
    <property type="molecule type" value="Genomic_DNA"/>
</dbReference>
<dbReference type="Proteomes" id="UP000039324">
    <property type="component" value="Unassembled WGS sequence"/>
</dbReference>
<accession>A0A0G4J7D8</accession>
<feature type="chain" id="PRO_5005194089" description="RxLR effector protein" evidence="1">
    <location>
        <begin position="23"/>
        <end position="99"/>
    </location>
</feature>
<proteinExistence type="predicted"/>
<evidence type="ECO:0008006" key="4">
    <source>
        <dbReference type="Google" id="ProtNLM"/>
    </source>
</evidence>
<gene>
    <name evidence="2" type="ORF">PBRA_002922</name>
</gene>